<dbReference type="PANTHER" id="PTHR30163:SF9">
    <property type="entry name" value="MEMBRANE-BOUND LYTIC MUREIN TRANSGLYCOSYLASE B"/>
    <property type="match status" value="1"/>
</dbReference>
<protein>
    <recommendedName>
        <fullName evidence="2">Transglycosylase SLT domain-containing protein</fullName>
    </recommendedName>
</protein>
<dbReference type="CDD" id="cd13399">
    <property type="entry name" value="Slt35-like"/>
    <property type="match status" value="1"/>
</dbReference>
<sequence length="376" mass="40694">MPTLSASLPPFPAWRPAQAGLLALLLTLTGQTSQAQAQAQTPRGSAGKTPVAAPAATFTYDHHEAAMAFADDLAQRRGLDPAWVRAQIGAAQRLPGAIRLVQPAPGGTPKNWAAYRARFIEPVRLRAGQAFWLAHRETLARAEQTYGVPASLIVGVIGVESLYGQHTGTFRVIDALTTLAFDFPPQHPRAAARTEFFRSELEQFLSLTQRTGMDPQALLGSYAGAMGWPQFMPSSWARYAIDFDGDGRIDLFNSPADVIGSVAHYFQAFGWQPGLPTHYPVRFDDSRLDLSTLLAPDILPSFSLDSFAAKGALVDVGAARHTGKLALVELENGQAPRSYVAGTENFYVVTRYNWSSYYALAVIELGQAIEASLPPP</sequence>
<dbReference type="RefSeq" id="WP_370465209.1">
    <property type="nucleotide sequence ID" value="NZ_BSPB01000003.1"/>
</dbReference>
<dbReference type="NCBIfam" id="TIGR02282">
    <property type="entry name" value="MltB"/>
    <property type="match status" value="1"/>
</dbReference>
<dbReference type="InterPro" id="IPR031304">
    <property type="entry name" value="SLT_2"/>
</dbReference>
<accession>A0ABQ6BYL3</accession>
<dbReference type="PANTHER" id="PTHR30163">
    <property type="entry name" value="MEMBRANE-BOUND LYTIC MUREIN TRANSGLYCOSYLASE B"/>
    <property type="match status" value="1"/>
</dbReference>
<gene>
    <name evidence="3" type="ORF">GCM10007935_06720</name>
</gene>
<feature type="domain" description="Transglycosylase SLT" evidence="2">
    <location>
        <begin position="64"/>
        <end position="367"/>
    </location>
</feature>
<feature type="signal peptide" evidence="1">
    <location>
        <begin position="1"/>
        <end position="37"/>
    </location>
</feature>
<organism evidence="3 4">
    <name type="scientific">Hydrogenophaga electricum</name>
    <dbReference type="NCBI Taxonomy" id="1230953"/>
    <lineage>
        <taxon>Bacteria</taxon>
        <taxon>Pseudomonadati</taxon>
        <taxon>Pseudomonadota</taxon>
        <taxon>Betaproteobacteria</taxon>
        <taxon>Burkholderiales</taxon>
        <taxon>Comamonadaceae</taxon>
        <taxon>Hydrogenophaga</taxon>
    </lineage>
</organism>
<evidence type="ECO:0000256" key="1">
    <source>
        <dbReference type="SAM" id="SignalP"/>
    </source>
</evidence>
<dbReference type="Pfam" id="PF13406">
    <property type="entry name" value="SLT_2"/>
    <property type="match status" value="1"/>
</dbReference>
<dbReference type="EMBL" id="BSPB01000003">
    <property type="protein sequence ID" value="GLS13243.1"/>
    <property type="molecule type" value="Genomic_DNA"/>
</dbReference>
<keyword evidence="1" id="KW-0732">Signal</keyword>
<comment type="caution">
    <text evidence="3">The sequence shown here is derived from an EMBL/GenBank/DDBJ whole genome shotgun (WGS) entry which is preliminary data.</text>
</comment>
<evidence type="ECO:0000313" key="4">
    <source>
        <dbReference type="Proteomes" id="UP001156903"/>
    </source>
</evidence>
<dbReference type="SUPFAM" id="SSF53955">
    <property type="entry name" value="Lysozyme-like"/>
    <property type="match status" value="1"/>
</dbReference>
<dbReference type="Gene3D" id="1.10.530.10">
    <property type="match status" value="1"/>
</dbReference>
<evidence type="ECO:0000313" key="3">
    <source>
        <dbReference type="EMBL" id="GLS13243.1"/>
    </source>
</evidence>
<dbReference type="Proteomes" id="UP001156903">
    <property type="component" value="Unassembled WGS sequence"/>
</dbReference>
<reference evidence="4" key="1">
    <citation type="journal article" date="2019" name="Int. J. Syst. Evol. Microbiol.">
        <title>The Global Catalogue of Microorganisms (GCM) 10K type strain sequencing project: providing services to taxonomists for standard genome sequencing and annotation.</title>
        <authorList>
            <consortium name="The Broad Institute Genomics Platform"/>
            <consortium name="The Broad Institute Genome Sequencing Center for Infectious Disease"/>
            <person name="Wu L."/>
            <person name="Ma J."/>
        </authorList>
    </citation>
    <scope>NUCLEOTIDE SEQUENCE [LARGE SCALE GENOMIC DNA]</scope>
    <source>
        <strain evidence="4">NBRC 109341</strain>
    </source>
</reference>
<keyword evidence="4" id="KW-1185">Reference proteome</keyword>
<dbReference type="InterPro" id="IPR043426">
    <property type="entry name" value="MltB-like"/>
</dbReference>
<proteinExistence type="predicted"/>
<dbReference type="InterPro" id="IPR023346">
    <property type="entry name" value="Lysozyme-like_dom_sf"/>
</dbReference>
<evidence type="ECO:0000259" key="2">
    <source>
        <dbReference type="Pfam" id="PF13406"/>
    </source>
</evidence>
<dbReference type="Gene3D" id="1.10.8.350">
    <property type="entry name" value="Bacterial muramidase"/>
    <property type="match status" value="1"/>
</dbReference>
<feature type="chain" id="PRO_5047167053" description="Transglycosylase SLT domain-containing protein" evidence="1">
    <location>
        <begin position="38"/>
        <end position="376"/>
    </location>
</feature>
<name>A0ABQ6BYL3_9BURK</name>
<dbReference type="InterPro" id="IPR011757">
    <property type="entry name" value="Lytic_transglycosylase_MltB"/>
</dbReference>